<dbReference type="EMBL" id="VBRC01000001">
    <property type="protein sequence ID" value="TLK32004.1"/>
    <property type="molecule type" value="Genomic_DNA"/>
</dbReference>
<sequence>MTVRQLPAGHGDLTRLVRKWGDANTIGQYLDLMDFILDALELPNGDPRLVTSTPRTNGRYSLPLTVGMRYILAFHKSRESAFLILPRHYERGHVLFESTGHFDALTGERDVPPALGFARNLQALQENEQVLQDWAKAARAEISRQSQSTFRRHHKPAVYEAARDTTYRDIVFYQAFNDMEDL</sequence>
<organism evidence="2 3">
    <name type="scientific">Deinococcus metallilatus</name>
    <dbReference type="NCBI Taxonomy" id="1211322"/>
    <lineage>
        <taxon>Bacteria</taxon>
        <taxon>Thermotogati</taxon>
        <taxon>Deinococcota</taxon>
        <taxon>Deinococci</taxon>
        <taxon>Deinococcales</taxon>
        <taxon>Deinococcaceae</taxon>
        <taxon>Deinococcus</taxon>
    </lineage>
</organism>
<dbReference type="RefSeq" id="WP_129117338.1">
    <property type="nucleotide sequence ID" value="NZ_BSUI01000012.1"/>
</dbReference>
<comment type="caution">
    <text evidence="2">The sequence shown here is derived from an EMBL/GenBank/DDBJ whole genome shotgun (WGS) entry which is preliminary data.</text>
</comment>
<evidence type="ECO:0000313" key="1">
    <source>
        <dbReference type="EMBL" id="MBB5293277.1"/>
    </source>
</evidence>
<reference evidence="1 4" key="2">
    <citation type="submission" date="2020-08" db="EMBL/GenBank/DDBJ databases">
        <title>Genomic Encyclopedia of Type Strains, Phase IV (KMG-IV): sequencing the most valuable type-strain genomes for metagenomic binning, comparative biology and taxonomic classification.</title>
        <authorList>
            <person name="Goeker M."/>
        </authorList>
    </citation>
    <scope>NUCLEOTIDE SEQUENCE [LARGE SCALE GENOMIC DNA]</scope>
    <source>
        <strain evidence="1 4">DSM 105434</strain>
    </source>
</reference>
<evidence type="ECO:0000313" key="3">
    <source>
        <dbReference type="Proteomes" id="UP000308000"/>
    </source>
</evidence>
<dbReference type="EMBL" id="JACHFV010000001">
    <property type="protein sequence ID" value="MBB5293277.1"/>
    <property type="molecule type" value="Genomic_DNA"/>
</dbReference>
<protein>
    <submittedName>
        <fullName evidence="2">Uncharacterized protein</fullName>
    </submittedName>
</protein>
<gene>
    <name evidence="2" type="ORF">FCS05_00630</name>
    <name evidence="1" type="ORF">HNQ10_000090</name>
</gene>
<name>A0AAJ5JZT0_9DEIO</name>
<keyword evidence="4" id="KW-1185">Reference proteome</keyword>
<proteinExistence type="predicted"/>
<reference evidence="2 3" key="1">
    <citation type="submission" date="2019-04" db="EMBL/GenBank/DDBJ databases">
        <title>Deinococcus metalilatus MA1002 mutant No.5.</title>
        <authorList>
            <person name="Park W."/>
            <person name="Park C."/>
        </authorList>
    </citation>
    <scope>NUCLEOTIDE SEQUENCE [LARGE SCALE GENOMIC DNA]</scope>
    <source>
        <strain evidence="2 3">MA1002-m5</strain>
    </source>
</reference>
<dbReference type="Proteomes" id="UP000308000">
    <property type="component" value="Unassembled WGS sequence"/>
</dbReference>
<accession>A0AAJ5JZT0</accession>
<evidence type="ECO:0000313" key="4">
    <source>
        <dbReference type="Proteomes" id="UP000536909"/>
    </source>
</evidence>
<dbReference type="AlphaFoldDB" id="A0AAJ5JZT0"/>
<dbReference type="Proteomes" id="UP000536909">
    <property type="component" value="Unassembled WGS sequence"/>
</dbReference>
<evidence type="ECO:0000313" key="2">
    <source>
        <dbReference type="EMBL" id="TLK32004.1"/>
    </source>
</evidence>